<dbReference type="SMART" id="SM00987">
    <property type="entry name" value="UreE_C"/>
    <property type="match status" value="1"/>
</dbReference>
<keyword evidence="7" id="KW-0234">DNA repair</keyword>
<organism evidence="9 10">
    <name type="scientific">Nocardioides humi</name>
    <dbReference type="NCBI Taxonomy" id="449461"/>
    <lineage>
        <taxon>Bacteria</taxon>
        <taxon>Bacillati</taxon>
        <taxon>Actinomycetota</taxon>
        <taxon>Actinomycetes</taxon>
        <taxon>Propionibacteriales</taxon>
        <taxon>Nocardioidaceae</taxon>
        <taxon>Nocardioides</taxon>
    </lineage>
</organism>
<keyword evidence="5" id="KW-0227">DNA damage</keyword>
<dbReference type="EC" id="3.2.2.27" evidence="4"/>
<dbReference type="Pfam" id="PF03167">
    <property type="entry name" value="UDG"/>
    <property type="match status" value="1"/>
</dbReference>
<dbReference type="InterPro" id="IPR036895">
    <property type="entry name" value="Uracil-DNA_glycosylase-like_sf"/>
</dbReference>
<sequence length="238" mass="25486">MKQLDQLAQDYRIADDWIDALRAADSKIDDKVDACLTKVANASPTLPAPDRIWRAFEIPLADVRVLLVGKDPYPNTQHAVGLSFSTGPGGPIPGSLINIYAELAADGFTVGDDGDLTPWTDAGVMLLNRALTLPGGTEARPRTHLGWWRPLIVATARAIAADAASRPIASILWGVPAQRLGKHLGPNVKILSSSHPSMQSVSRPAGGYPPFEGSRPFSRVNAWLSANGEQPVDWNLAT</sequence>
<comment type="similarity">
    <text evidence="3">Belongs to the uracil-DNA glycosylase (UDG) superfamily. UNG family.</text>
</comment>
<dbReference type="SMART" id="SM00986">
    <property type="entry name" value="UDG"/>
    <property type="match status" value="1"/>
</dbReference>
<evidence type="ECO:0000256" key="3">
    <source>
        <dbReference type="ARBA" id="ARBA00008184"/>
    </source>
</evidence>
<comment type="caution">
    <text evidence="9">The sequence shown here is derived from an EMBL/GenBank/DDBJ whole genome shotgun (WGS) entry which is preliminary data.</text>
</comment>
<keyword evidence="6" id="KW-0378">Hydrolase</keyword>
<evidence type="ECO:0000259" key="8">
    <source>
        <dbReference type="SMART" id="SM00986"/>
    </source>
</evidence>
<name>A0ABN1ZWN7_9ACTN</name>
<dbReference type="RefSeq" id="WP_141005158.1">
    <property type="nucleotide sequence ID" value="NZ_BAAAOR010000007.1"/>
</dbReference>
<dbReference type="PANTHER" id="PTHR11264:SF0">
    <property type="entry name" value="URACIL-DNA GLYCOSYLASE"/>
    <property type="match status" value="1"/>
</dbReference>
<comment type="catalytic activity">
    <reaction evidence="1">
        <text>Hydrolyzes single-stranded DNA or mismatched double-stranded DNA and polynucleotides, releasing free uracil.</text>
        <dbReference type="EC" id="3.2.2.27"/>
    </reaction>
</comment>
<dbReference type="PANTHER" id="PTHR11264">
    <property type="entry name" value="URACIL-DNA GLYCOSYLASE"/>
    <property type="match status" value="1"/>
</dbReference>
<evidence type="ECO:0000256" key="4">
    <source>
        <dbReference type="ARBA" id="ARBA00012030"/>
    </source>
</evidence>
<evidence type="ECO:0000313" key="9">
    <source>
        <dbReference type="EMBL" id="GAA1506113.1"/>
    </source>
</evidence>
<evidence type="ECO:0000256" key="7">
    <source>
        <dbReference type="ARBA" id="ARBA00023204"/>
    </source>
</evidence>
<evidence type="ECO:0000256" key="1">
    <source>
        <dbReference type="ARBA" id="ARBA00001400"/>
    </source>
</evidence>
<dbReference type="NCBIfam" id="NF003588">
    <property type="entry name" value="PRK05254.1-1"/>
    <property type="match status" value="1"/>
</dbReference>
<protein>
    <recommendedName>
        <fullName evidence="4">uracil-DNA glycosylase</fullName>
        <ecNumber evidence="4">3.2.2.27</ecNumber>
    </recommendedName>
</protein>
<dbReference type="EMBL" id="BAAAOR010000007">
    <property type="protein sequence ID" value="GAA1506113.1"/>
    <property type="molecule type" value="Genomic_DNA"/>
</dbReference>
<keyword evidence="10" id="KW-1185">Reference proteome</keyword>
<evidence type="ECO:0000313" key="10">
    <source>
        <dbReference type="Proteomes" id="UP001500842"/>
    </source>
</evidence>
<dbReference type="Gene3D" id="3.40.470.10">
    <property type="entry name" value="Uracil-DNA glycosylase-like domain"/>
    <property type="match status" value="1"/>
</dbReference>
<evidence type="ECO:0000256" key="2">
    <source>
        <dbReference type="ARBA" id="ARBA00002631"/>
    </source>
</evidence>
<evidence type="ECO:0000256" key="5">
    <source>
        <dbReference type="ARBA" id="ARBA00022763"/>
    </source>
</evidence>
<feature type="domain" description="Uracil-DNA glycosylase-like" evidence="8">
    <location>
        <begin position="56"/>
        <end position="224"/>
    </location>
</feature>
<reference evidence="9 10" key="1">
    <citation type="journal article" date="2019" name="Int. J. Syst. Evol. Microbiol.">
        <title>The Global Catalogue of Microorganisms (GCM) 10K type strain sequencing project: providing services to taxonomists for standard genome sequencing and annotation.</title>
        <authorList>
            <consortium name="The Broad Institute Genomics Platform"/>
            <consortium name="The Broad Institute Genome Sequencing Center for Infectious Disease"/>
            <person name="Wu L."/>
            <person name="Ma J."/>
        </authorList>
    </citation>
    <scope>NUCLEOTIDE SEQUENCE [LARGE SCALE GENOMIC DNA]</scope>
    <source>
        <strain evidence="9 10">JCM 14942</strain>
    </source>
</reference>
<dbReference type="CDD" id="cd10027">
    <property type="entry name" value="UDG-F1-like"/>
    <property type="match status" value="1"/>
</dbReference>
<comment type="function">
    <text evidence="2">Excises uracil residues from the DNA which can arise as a result of misincorporation of dUMP residues by DNA polymerase or due to deamination of cytosine.</text>
</comment>
<gene>
    <name evidence="9" type="ORF">GCM10009788_07340</name>
</gene>
<dbReference type="Proteomes" id="UP001500842">
    <property type="component" value="Unassembled WGS sequence"/>
</dbReference>
<proteinExistence type="inferred from homology"/>
<dbReference type="InterPro" id="IPR005122">
    <property type="entry name" value="Uracil-DNA_glycosylase-like"/>
</dbReference>
<dbReference type="SUPFAM" id="SSF52141">
    <property type="entry name" value="Uracil-DNA glycosylase-like"/>
    <property type="match status" value="1"/>
</dbReference>
<evidence type="ECO:0000256" key="6">
    <source>
        <dbReference type="ARBA" id="ARBA00022801"/>
    </source>
</evidence>
<accession>A0ABN1ZWN7</accession>
<dbReference type="InterPro" id="IPR002043">
    <property type="entry name" value="UDG_fam1"/>
</dbReference>